<dbReference type="AlphaFoldDB" id="A0AAW5CIM3"/>
<dbReference type="Proteomes" id="UP001200089">
    <property type="component" value="Unassembled WGS sequence"/>
</dbReference>
<accession>A0AAW5CIM3</accession>
<comment type="caution">
    <text evidence="2">The sequence shown here is derived from an EMBL/GenBank/DDBJ whole genome shotgun (WGS) entry which is preliminary data.</text>
</comment>
<dbReference type="GO" id="GO:0009100">
    <property type="term" value="P:glycoprotein metabolic process"/>
    <property type="evidence" value="ECO:0007669"/>
    <property type="project" value="UniProtKB-ARBA"/>
</dbReference>
<dbReference type="EMBL" id="JAKNDE010000001">
    <property type="protein sequence ID" value="MCG5032092.1"/>
    <property type="molecule type" value="Genomic_DNA"/>
</dbReference>
<evidence type="ECO:0000313" key="2">
    <source>
        <dbReference type="EMBL" id="MCG5032092.1"/>
    </source>
</evidence>
<dbReference type="PANTHER" id="PTHR43404:SF2">
    <property type="entry name" value="LIPOPOLYSACCHARIDE CHOLINEPHOSPHOTRANSFERASE LICD"/>
    <property type="match status" value="1"/>
</dbReference>
<name>A0AAW5CIM3_9FIRM</name>
<dbReference type="Pfam" id="PF04991">
    <property type="entry name" value="LicD"/>
    <property type="match status" value="1"/>
</dbReference>
<evidence type="ECO:0000259" key="1">
    <source>
        <dbReference type="Pfam" id="PF04991"/>
    </source>
</evidence>
<reference evidence="2" key="1">
    <citation type="submission" date="2022-01" db="EMBL/GenBank/DDBJ databases">
        <title>Collection of gut derived symbiotic bacterial strains cultured from healthy donors.</title>
        <authorList>
            <person name="Lin H."/>
            <person name="Kohout C."/>
            <person name="Waligurski E."/>
            <person name="Pamer E.G."/>
        </authorList>
    </citation>
    <scope>NUCLEOTIDE SEQUENCE</scope>
    <source>
        <strain evidence="2">DFI.1.11</strain>
    </source>
</reference>
<sequence>MVDLNIELPDGFLDEEVRCGYTVTSKMKEVWAVELDITAKIIEVCEKYNIKIFSDGGTTLGAVRHKGFIPWDDDIDFEMDRENYNKLCEVGMKEFKYPYFFQTEYTDPGSLRGHVQIRRTDTAAILANDTRKNIKFNQGIFVDIFPFDNIPDDAEEEKTLRKKVAMLKEKAYKTSLVWSDFASSDNKIKQLIKTLYYPLYKLKSKSSLYYYKKMEEAAVSYDSIICEKKCPLSLSPLNTKFYRYKEDFDKCEMMDFEFLKIPVPVNYHAILSRTYGDYMKFVIGTSLHGNVFFDTDKSYTEYTNR</sequence>
<dbReference type="InterPro" id="IPR007074">
    <property type="entry name" value="LicD/FKTN/FKRP_NTP_transf"/>
</dbReference>
<dbReference type="RefSeq" id="WP_118753107.1">
    <property type="nucleotide sequence ID" value="NZ_JAAIUU010000006.1"/>
</dbReference>
<gene>
    <name evidence="2" type="ORF">L0P48_00480</name>
</gene>
<evidence type="ECO:0000313" key="3">
    <source>
        <dbReference type="Proteomes" id="UP001200089"/>
    </source>
</evidence>
<dbReference type="InterPro" id="IPR052942">
    <property type="entry name" value="LPS_cholinephosphotransferase"/>
</dbReference>
<organism evidence="2 3">
    <name type="scientific">Blautia massiliensis</name>
    <name type="common">ex Durand et al. 2017</name>
    <dbReference type="NCBI Taxonomy" id="1737424"/>
    <lineage>
        <taxon>Bacteria</taxon>
        <taxon>Bacillati</taxon>
        <taxon>Bacillota</taxon>
        <taxon>Clostridia</taxon>
        <taxon>Lachnospirales</taxon>
        <taxon>Lachnospiraceae</taxon>
        <taxon>Blautia</taxon>
    </lineage>
</organism>
<feature type="domain" description="LicD/FKTN/FKRP nucleotidyltransferase" evidence="1">
    <location>
        <begin position="45"/>
        <end position="276"/>
    </location>
</feature>
<proteinExistence type="predicted"/>
<dbReference type="PANTHER" id="PTHR43404">
    <property type="entry name" value="LIPOPOLYSACCHARIDE CHOLINEPHOSPHOTRANSFERASE LICD"/>
    <property type="match status" value="1"/>
</dbReference>
<protein>
    <submittedName>
        <fullName evidence="2">LicD family protein</fullName>
    </submittedName>
</protein>